<reference evidence="6 7" key="1">
    <citation type="submission" date="2019-06" db="EMBL/GenBank/DDBJ databases">
        <title>A chromosome-scale genome assembly of the striped catfish, Pangasianodon hypophthalmus.</title>
        <authorList>
            <person name="Wen M."/>
            <person name="Zahm M."/>
            <person name="Roques C."/>
            <person name="Cabau C."/>
            <person name="Klopp C."/>
            <person name="Donnadieu C."/>
            <person name="Jouanno E."/>
            <person name="Avarre J.-C."/>
            <person name="Campet M."/>
            <person name="Ha T.T.T."/>
            <person name="Dugue R."/>
            <person name="Lampietro C."/>
            <person name="Louis A."/>
            <person name="Herpin A."/>
            <person name="Echchiki A."/>
            <person name="Berthelot C."/>
            <person name="Parey E."/>
            <person name="Roest-Crollius H."/>
            <person name="Braasch I."/>
            <person name="Postlethwait J."/>
            <person name="Bobe J."/>
            <person name="Montfort J."/>
            <person name="Bouchez O."/>
            <person name="Begum T."/>
            <person name="Schartl M."/>
            <person name="Guiguen Y."/>
        </authorList>
    </citation>
    <scope>NUCLEOTIDE SEQUENCE [LARGE SCALE GENOMIC DNA]</scope>
    <source>
        <strain evidence="6 7">Indonesia</strain>
        <tissue evidence="6">Blood</tissue>
    </source>
</reference>
<dbReference type="EMBL" id="VFJC01000009">
    <property type="protein sequence ID" value="KAB5567092.1"/>
    <property type="molecule type" value="Genomic_DNA"/>
</dbReference>
<dbReference type="GO" id="GO:0070292">
    <property type="term" value="P:N-acylphosphatidylethanolamine metabolic process"/>
    <property type="evidence" value="ECO:0007669"/>
    <property type="project" value="TreeGrafter"/>
</dbReference>
<sequence length="213" mass="24259">MSHLLHTLSYVAVISPVQPARQACVRILDFFLVRKTTTTAAMDYKEQVAEIEASAHFGDLIEFAYPIGYSHWGVYDGDGYVIHFAVADETQLMNTFRGYLQTMFPLCGDLLLGETRIRRQQLAEVNVPKGAHVLVSNTRHALKPSEPQDMKRRRDALLDKQLPYKLFAQNCEHFATFVRYGKAVCNQIPGKTKNKECEEATKVFSDIVWRETS</sequence>
<keyword evidence="4" id="KW-0443">Lipid metabolism</keyword>
<evidence type="ECO:0000259" key="5">
    <source>
        <dbReference type="PROSITE" id="PS51934"/>
    </source>
</evidence>
<dbReference type="Gene3D" id="3.90.1720.10">
    <property type="entry name" value="endopeptidase domain like (from Nostoc punctiforme)"/>
    <property type="match status" value="1"/>
</dbReference>
<keyword evidence="3" id="KW-0378">Hydrolase</keyword>
<dbReference type="GO" id="GO:0005737">
    <property type="term" value="C:cytoplasm"/>
    <property type="evidence" value="ECO:0007669"/>
    <property type="project" value="TreeGrafter"/>
</dbReference>
<gene>
    <name evidence="6" type="ORF">PHYPO_G00228790</name>
</gene>
<dbReference type="GO" id="GO:0008970">
    <property type="term" value="F:phospholipase A1 activity"/>
    <property type="evidence" value="ECO:0007669"/>
    <property type="project" value="TreeGrafter"/>
</dbReference>
<evidence type="ECO:0000256" key="1">
    <source>
        <dbReference type="ARBA" id="ARBA00007824"/>
    </source>
</evidence>
<comment type="similarity">
    <text evidence="1">Belongs to the H-rev107 family.</text>
</comment>
<dbReference type="InterPro" id="IPR007053">
    <property type="entry name" value="LRAT_dom"/>
</dbReference>
<dbReference type="Proteomes" id="UP000327468">
    <property type="component" value="Chromosome 8"/>
</dbReference>
<evidence type="ECO:0000256" key="3">
    <source>
        <dbReference type="ARBA" id="ARBA00022801"/>
    </source>
</evidence>
<dbReference type="Pfam" id="PF04970">
    <property type="entry name" value="LRAT"/>
    <property type="match status" value="1"/>
</dbReference>
<keyword evidence="2" id="KW-0808">Transferase</keyword>
<evidence type="ECO:0000313" key="6">
    <source>
        <dbReference type="EMBL" id="KAB5567092.1"/>
    </source>
</evidence>
<name>A0A5N5NIS8_PANHP</name>
<dbReference type="AlphaFoldDB" id="A0A5N5NIS8"/>
<feature type="domain" description="LRAT" evidence="5">
    <location>
        <begin position="61"/>
        <end position="187"/>
    </location>
</feature>
<organism evidence="6 7">
    <name type="scientific">Pangasianodon hypophthalmus</name>
    <name type="common">Striped catfish</name>
    <name type="synonym">Helicophagus hypophthalmus</name>
    <dbReference type="NCBI Taxonomy" id="310915"/>
    <lineage>
        <taxon>Eukaryota</taxon>
        <taxon>Metazoa</taxon>
        <taxon>Chordata</taxon>
        <taxon>Craniata</taxon>
        <taxon>Vertebrata</taxon>
        <taxon>Euteleostomi</taxon>
        <taxon>Actinopterygii</taxon>
        <taxon>Neopterygii</taxon>
        <taxon>Teleostei</taxon>
        <taxon>Ostariophysi</taxon>
        <taxon>Siluriformes</taxon>
        <taxon>Pangasiidae</taxon>
        <taxon>Pangasianodon</taxon>
    </lineage>
</organism>
<dbReference type="PROSITE" id="PS51934">
    <property type="entry name" value="LRAT"/>
    <property type="match status" value="1"/>
</dbReference>
<dbReference type="PANTHER" id="PTHR13943:SF37">
    <property type="entry name" value="PHOSPHOLIPASE A AND ACYLTRANSFERASE 1"/>
    <property type="match status" value="1"/>
</dbReference>
<keyword evidence="7" id="KW-1185">Reference proteome</keyword>
<evidence type="ECO:0000256" key="4">
    <source>
        <dbReference type="ARBA" id="ARBA00023098"/>
    </source>
</evidence>
<accession>A0A5N5NIS8</accession>
<dbReference type="GO" id="GO:0016410">
    <property type="term" value="F:N-acyltransferase activity"/>
    <property type="evidence" value="ECO:0007669"/>
    <property type="project" value="TreeGrafter"/>
</dbReference>
<proteinExistence type="inferred from homology"/>
<protein>
    <recommendedName>
        <fullName evidence="5">LRAT domain-containing protein</fullName>
    </recommendedName>
</protein>
<evidence type="ECO:0000313" key="7">
    <source>
        <dbReference type="Proteomes" id="UP000327468"/>
    </source>
</evidence>
<dbReference type="PANTHER" id="PTHR13943">
    <property type="entry name" value="HRAS-LIKE SUPPRESSOR - RELATED"/>
    <property type="match status" value="1"/>
</dbReference>
<dbReference type="InterPro" id="IPR051496">
    <property type="entry name" value="H-rev107_PLA/AT"/>
</dbReference>
<evidence type="ECO:0000256" key="2">
    <source>
        <dbReference type="ARBA" id="ARBA00022679"/>
    </source>
</evidence>
<dbReference type="GO" id="GO:0004623">
    <property type="term" value="F:phospholipase A2 activity"/>
    <property type="evidence" value="ECO:0007669"/>
    <property type="project" value="TreeGrafter"/>
</dbReference>
<comment type="caution">
    <text evidence="6">The sequence shown here is derived from an EMBL/GenBank/DDBJ whole genome shotgun (WGS) entry which is preliminary data.</text>
</comment>